<keyword evidence="6" id="KW-0653">Protein transport</keyword>
<dbReference type="Gene3D" id="2.40.70.10">
    <property type="entry name" value="Acid Proteases"/>
    <property type="match status" value="1"/>
</dbReference>
<dbReference type="InterPro" id="IPR000626">
    <property type="entry name" value="Ubiquitin-like_dom"/>
</dbReference>
<dbReference type="Pfam" id="PF24669">
    <property type="entry name" value="Ddi2_HDD"/>
    <property type="match status" value="1"/>
</dbReference>
<evidence type="ECO:0000256" key="4">
    <source>
        <dbReference type="ARBA" id="ARBA00022750"/>
    </source>
</evidence>
<dbReference type="InterPro" id="IPR019103">
    <property type="entry name" value="Peptidase_aspartic_DDI1-type"/>
</dbReference>
<keyword evidence="11" id="KW-1185">Reference proteome</keyword>
<dbReference type="InterPro" id="IPR029071">
    <property type="entry name" value="Ubiquitin-like_domsf"/>
</dbReference>
<keyword evidence="5" id="KW-0378">Hydrolase</keyword>
<feature type="domain" description="Ubiquitin-like" evidence="9">
    <location>
        <begin position="1"/>
        <end position="70"/>
    </location>
</feature>
<accession>A0AAD9NYI6</accession>
<name>A0AAD9NYI6_RIDPI</name>
<evidence type="ECO:0000256" key="3">
    <source>
        <dbReference type="ARBA" id="ARBA00022670"/>
    </source>
</evidence>
<dbReference type="InterPro" id="IPR033882">
    <property type="entry name" value="DDI1_N"/>
</dbReference>
<feature type="domain" description="UBA" evidence="8">
    <location>
        <begin position="417"/>
        <end position="457"/>
    </location>
</feature>
<evidence type="ECO:0000256" key="5">
    <source>
        <dbReference type="ARBA" id="ARBA00022801"/>
    </source>
</evidence>
<keyword evidence="2" id="KW-0813">Transport</keyword>
<evidence type="ECO:0000259" key="8">
    <source>
        <dbReference type="PROSITE" id="PS50030"/>
    </source>
</evidence>
<dbReference type="CDD" id="cd05479">
    <property type="entry name" value="RP_DDI"/>
    <property type="match status" value="1"/>
</dbReference>
<dbReference type="InterPro" id="IPR021109">
    <property type="entry name" value="Peptidase_aspartic_dom_sf"/>
</dbReference>
<dbReference type="Pfam" id="PF09668">
    <property type="entry name" value="Asp_protease"/>
    <property type="match status" value="1"/>
</dbReference>
<reference evidence="10" key="1">
    <citation type="journal article" date="2023" name="Mol. Biol. Evol.">
        <title>Third-Generation Sequencing Reveals the Adaptive Role of the Epigenome in Three Deep-Sea Polychaetes.</title>
        <authorList>
            <person name="Perez M."/>
            <person name="Aroh O."/>
            <person name="Sun Y."/>
            <person name="Lan Y."/>
            <person name="Juniper S.K."/>
            <person name="Young C.R."/>
            <person name="Angers B."/>
            <person name="Qian P.Y."/>
        </authorList>
    </citation>
    <scope>NUCLEOTIDE SEQUENCE</scope>
    <source>
        <strain evidence="10">R07B-5</strain>
    </source>
</reference>
<dbReference type="Gene3D" id="3.10.20.90">
    <property type="entry name" value="Phosphatidylinositol 3-kinase Catalytic Subunit, Chain A, domain 1"/>
    <property type="match status" value="1"/>
</dbReference>
<dbReference type="Pfam" id="PF00240">
    <property type="entry name" value="ubiquitin"/>
    <property type="match status" value="1"/>
</dbReference>
<comment type="similarity">
    <text evidence="1">Belongs to the DDI1 family.</text>
</comment>
<proteinExistence type="inferred from homology"/>
<dbReference type="PROSITE" id="PS50030">
    <property type="entry name" value="UBA"/>
    <property type="match status" value="1"/>
</dbReference>
<gene>
    <name evidence="10" type="ORF">NP493_252g05023</name>
</gene>
<protein>
    <submittedName>
        <fullName evidence="10">Uncharacterized protein</fullName>
    </submittedName>
</protein>
<dbReference type="PANTHER" id="PTHR15397">
    <property type="entry name" value="SODIUM-GLUCOSE COTRANSPORTER REGULATORY PROTEIN -RELATED"/>
    <property type="match status" value="1"/>
</dbReference>
<dbReference type="FunFam" id="2.40.70.10:FF:000005">
    <property type="entry name" value="DNA damage inducible 1 homolog 2"/>
    <property type="match status" value="1"/>
</dbReference>
<dbReference type="SUPFAM" id="SSF50630">
    <property type="entry name" value="Acid proteases"/>
    <property type="match status" value="1"/>
</dbReference>
<dbReference type="PANTHER" id="PTHR15397:SF3">
    <property type="entry name" value="DNA DAMAGE INDUCIBLE 1 HOMOLOG 2"/>
    <property type="match status" value="1"/>
</dbReference>
<keyword evidence="3" id="KW-0645">Protease</keyword>
<dbReference type="CDD" id="cd01796">
    <property type="entry name" value="Ubl_Ddi1_like"/>
    <property type="match status" value="1"/>
</dbReference>
<dbReference type="InterPro" id="IPR057273">
    <property type="entry name" value="Ddi1/2_HDD"/>
</dbReference>
<organism evidence="10 11">
    <name type="scientific">Ridgeia piscesae</name>
    <name type="common">Tubeworm</name>
    <dbReference type="NCBI Taxonomy" id="27915"/>
    <lineage>
        <taxon>Eukaryota</taxon>
        <taxon>Metazoa</taxon>
        <taxon>Spiralia</taxon>
        <taxon>Lophotrochozoa</taxon>
        <taxon>Annelida</taxon>
        <taxon>Polychaeta</taxon>
        <taxon>Sedentaria</taxon>
        <taxon>Canalipalpata</taxon>
        <taxon>Sabellida</taxon>
        <taxon>Siboglinidae</taxon>
        <taxon>Ridgeia</taxon>
    </lineage>
</organism>
<dbReference type="GO" id="GO:0015031">
    <property type="term" value="P:protein transport"/>
    <property type="evidence" value="ECO:0007669"/>
    <property type="project" value="UniProtKB-KW"/>
</dbReference>
<dbReference type="AlphaFoldDB" id="A0AAD9NYI6"/>
<dbReference type="Proteomes" id="UP001209878">
    <property type="component" value="Unassembled WGS sequence"/>
</dbReference>
<evidence type="ECO:0000259" key="9">
    <source>
        <dbReference type="PROSITE" id="PS50053"/>
    </source>
</evidence>
<evidence type="ECO:0000256" key="2">
    <source>
        <dbReference type="ARBA" id="ARBA00022448"/>
    </source>
</evidence>
<evidence type="ECO:0000256" key="1">
    <source>
        <dbReference type="ARBA" id="ARBA00009136"/>
    </source>
</evidence>
<comment type="caution">
    <text evidence="10">The sequence shown here is derived from an EMBL/GenBank/DDBJ whole genome shotgun (WGS) entry which is preliminary data.</text>
</comment>
<sequence>MKLMLTTLSDELFNIEVADDIELLNFKALCEFECGIPATQIAILWNGRPLHDDKLKLKDYGIGDGEMLLIQRIQGARGTPSTGGRNPGMLNIDFGSIHIPGSSRQQTAPPVQPPQGQSQDELPEDPAALREMLLASPHDLSILKERNPPLAEALLSGSLEKFAEVLQKQQNERLERNRERIRMMNANPFDPDVQKKIAEEIRLKNVETNMETAMEFAPESFGQVVMLYIDCQVNGQPVKAFVDSGAQMTIMSQACAERCHINRLIDTRWAGVAKGVGTQKILGRVHLCQIQIGTDFLQSSFSILEDQPMDMLLGLDMLKRHQCCIDLKRNVLVIGTTGRETPFLGEGDVPEHARLNRTIEPNQPSEDQQLAEALQRSAQEAAGLSRLQSCTVDVVVAGSSASGPAASTSSPSASSQAFPEKDILQLTSQGFSRARVIEELGLADGNIDAALVALLTKAFQMP</sequence>
<feature type="compositionally biased region" description="Polar residues" evidence="7">
    <location>
        <begin position="102"/>
        <end position="120"/>
    </location>
</feature>
<dbReference type="SUPFAM" id="SSF54236">
    <property type="entry name" value="Ubiquitin-like"/>
    <property type="match status" value="1"/>
</dbReference>
<evidence type="ECO:0000256" key="7">
    <source>
        <dbReference type="SAM" id="MobiDB-lite"/>
    </source>
</evidence>
<keyword evidence="4" id="KW-0064">Aspartyl protease</keyword>
<evidence type="ECO:0000313" key="11">
    <source>
        <dbReference type="Proteomes" id="UP001209878"/>
    </source>
</evidence>
<dbReference type="GO" id="GO:0006508">
    <property type="term" value="P:proteolysis"/>
    <property type="evidence" value="ECO:0007669"/>
    <property type="project" value="UniProtKB-KW"/>
</dbReference>
<evidence type="ECO:0000313" key="10">
    <source>
        <dbReference type="EMBL" id="KAK2184815.1"/>
    </source>
</evidence>
<dbReference type="EMBL" id="JAODUO010000252">
    <property type="protein sequence ID" value="KAK2184815.1"/>
    <property type="molecule type" value="Genomic_DNA"/>
</dbReference>
<dbReference type="PROSITE" id="PS50053">
    <property type="entry name" value="UBIQUITIN_2"/>
    <property type="match status" value="1"/>
</dbReference>
<dbReference type="InterPro" id="IPR015940">
    <property type="entry name" value="UBA"/>
</dbReference>
<feature type="region of interest" description="Disordered" evidence="7">
    <location>
        <begin position="94"/>
        <end position="123"/>
    </location>
</feature>
<dbReference type="GO" id="GO:0004190">
    <property type="term" value="F:aspartic-type endopeptidase activity"/>
    <property type="evidence" value="ECO:0007669"/>
    <property type="project" value="UniProtKB-KW"/>
</dbReference>
<evidence type="ECO:0000256" key="6">
    <source>
        <dbReference type="ARBA" id="ARBA00022927"/>
    </source>
</evidence>